<dbReference type="GO" id="GO:0003677">
    <property type="term" value="F:DNA binding"/>
    <property type="evidence" value="ECO:0007669"/>
    <property type="project" value="InterPro"/>
</dbReference>
<dbReference type="Gene3D" id="3.40.50.150">
    <property type="entry name" value="Vaccinia Virus protein VP39"/>
    <property type="match status" value="1"/>
</dbReference>
<evidence type="ECO:0000256" key="3">
    <source>
        <dbReference type="ARBA" id="ARBA00022679"/>
    </source>
</evidence>
<dbReference type="InterPro" id="IPR003356">
    <property type="entry name" value="DNA_methylase_A-5"/>
</dbReference>
<evidence type="ECO:0000313" key="6">
    <source>
        <dbReference type="EMBL" id="GAH42321.1"/>
    </source>
</evidence>
<dbReference type="GO" id="GO:0008170">
    <property type="term" value="F:N-methyltransferase activity"/>
    <property type="evidence" value="ECO:0007669"/>
    <property type="project" value="InterPro"/>
</dbReference>
<feature type="domain" description="DNA methylase adenine-specific" evidence="5">
    <location>
        <begin position="333"/>
        <end position="451"/>
    </location>
</feature>
<dbReference type="GO" id="GO:0009007">
    <property type="term" value="F:site-specific DNA-methyltransferase (adenine-specific) activity"/>
    <property type="evidence" value="ECO:0007669"/>
    <property type="project" value="UniProtKB-EC"/>
</dbReference>
<gene>
    <name evidence="6" type="ORF">S03H2_11474</name>
</gene>
<organism evidence="6">
    <name type="scientific">marine sediment metagenome</name>
    <dbReference type="NCBI Taxonomy" id="412755"/>
    <lineage>
        <taxon>unclassified sequences</taxon>
        <taxon>metagenomes</taxon>
        <taxon>ecological metagenomes</taxon>
    </lineage>
</organism>
<proteinExistence type="predicted"/>
<dbReference type="InterPro" id="IPR029063">
    <property type="entry name" value="SAM-dependent_MTases_sf"/>
</dbReference>
<dbReference type="EMBL" id="BARU01005857">
    <property type="protein sequence ID" value="GAH42321.1"/>
    <property type="molecule type" value="Genomic_DNA"/>
</dbReference>
<dbReference type="PANTHER" id="PTHR33841:SF1">
    <property type="entry name" value="DNA METHYLTRANSFERASE A"/>
    <property type="match status" value="1"/>
</dbReference>
<comment type="catalytic activity">
    <reaction evidence="4">
        <text>a 2'-deoxyadenosine in DNA + S-adenosyl-L-methionine = an N(6)-methyl-2'-deoxyadenosine in DNA + S-adenosyl-L-homocysteine + H(+)</text>
        <dbReference type="Rhea" id="RHEA:15197"/>
        <dbReference type="Rhea" id="RHEA-COMP:12418"/>
        <dbReference type="Rhea" id="RHEA-COMP:12419"/>
        <dbReference type="ChEBI" id="CHEBI:15378"/>
        <dbReference type="ChEBI" id="CHEBI:57856"/>
        <dbReference type="ChEBI" id="CHEBI:59789"/>
        <dbReference type="ChEBI" id="CHEBI:90615"/>
        <dbReference type="ChEBI" id="CHEBI:90616"/>
        <dbReference type="EC" id="2.1.1.72"/>
    </reaction>
</comment>
<protein>
    <recommendedName>
        <fullName evidence="1">site-specific DNA-methyltransferase (adenine-specific)</fullName>
        <ecNumber evidence="1">2.1.1.72</ecNumber>
    </recommendedName>
</protein>
<dbReference type="EC" id="2.1.1.72" evidence="1"/>
<dbReference type="PRINTS" id="PR00507">
    <property type="entry name" value="N12N6MTFRASE"/>
</dbReference>
<reference evidence="6" key="1">
    <citation type="journal article" date="2014" name="Front. Microbiol.">
        <title>High frequency of phylogenetically diverse reductive dehalogenase-homologous genes in deep subseafloor sedimentary metagenomes.</title>
        <authorList>
            <person name="Kawai M."/>
            <person name="Futagami T."/>
            <person name="Toyoda A."/>
            <person name="Takaki Y."/>
            <person name="Nishi S."/>
            <person name="Hori S."/>
            <person name="Arai W."/>
            <person name="Tsubouchi T."/>
            <person name="Morono Y."/>
            <person name="Uchiyama I."/>
            <person name="Ito T."/>
            <person name="Fujiyama A."/>
            <person name="Inagaki F."/>
            <person name="Takami H."/>
        </authorList>
    </citation>
    <scope>NUCLEOTIDE SEQUENCE</scope>
    <source>
        <strain evidence="6">Expedition CK06-06</strain>
    </source>
</reference>
<keyword evidence="3" id="KW-0808">Transferase</keyword>
<dbReference type="InterPro" id="IPR050953">
    <property type="entry name" value="N4_N6_ade-DNA_methylase"/>
</dbReference>
<comment type="caution">
    <text evidence="6">The sequence shown here is derived from an EMBL/GenBank/DDBJ whole genome shotgun (WGS) entry which is preliminary data.</text>
</comment>
<evidence type="ECO:0000256" key="4">
    <source>
        <dbReference type="ARBA" id="ARBA00047942"/>
    </source>
</evidence>
<accession>X1F9L0</accession>
<dbReference type="PANTHER" id="PTHR33841">
    <property type="entry name" value="DNA METHYLTRANSFERASE YEEA-RELATED"/>
    <property type="match status" value="1"/>
</dbReference>
<sequence length="464" mass="55273">MSSNNLTISQLKDKWIREKEFYKIQEVGSGTQMFVKDILHSEGLFKLKRGLKSTPLEKRKNEFLEEETTKERRQSDIVIYISSDIVIPVEIERYQNINAGKKQLLNYQIDLDKKYGILTDGYHWRFYNNNIFREFNLNQILDRTDIFWEFWKEYIKPEFYYLLFFEPFGQLPLLKQDKLTVEQNRQMFFEDITKLIRGFRDKLDVEGYFNGLNEKAKTKMAVEITYAYIIQFILYKTLVDNSFGTFEEEFENTVEKIHKHIKTKRYKDILGIIGGISAKISENIYRPFKEEQEFIQNKLLKLLYSVENKLSDVSPWLDIFVFIKKYNFANIENEIFGYIYENYLKELYEEEKKGQYFTDPDVVNFMLQQTGFTSEEIKKRYEADKNSISLIDPASGSGTFLYSAVNEIIKSFGNHSEEKSKQIEEIVNNNIFGIDIEEFPLYLAEMNIIMRMLPLIITEKYNNP</sequence>
<dbReference type="GO" id="GO:0032259">
    <property type="term" value="P:methylation"/>
    <property type="evidence" value="ECO:0007669"/>
    <property type="project" value="UniProtKB-KW"/>
</dbReference>
<dbReference type="AlphaFoldDB" id="X1F9L0"/>
<name>X1F9L0_9ZZZZ</name>
<dbReference type="Pfam" id="PF02384">
    <property type="entry name" value="N6_Mtase"/>
    <property type="match status" value="1"/>
</dbReference>
<feature type="non-terminal residue" evidence="6">
    <location>
        <position position="464"/>
    </location>
</feature>
<evidence type="ECO:0000256" key="1">
    <source>
        <dbReference type="ARBA" id="ARBA00011900"/>
    </source>
</evidence>
<keyword evidence="2" id="KW-0489">Methyltransferase</keyword>
<evidence type="ECO:0000259" key="5">
    <source>
        <dbReference type="Pfam" id="PF02384"/>
    </source>
</evidence>
<dbReference type="SUPFAM" id="SSF53335">
    <property type="entry name" value="S-adenosyl-L-methionine-dependent methyltransferases"/>
    <property type="match status" value="1"/>
</dbReference>
<evidence type="ECO:0000256" key="2">
    <source>
        <dbReference type="ARBA" id="ARBA00022603"/>
    </source>
</evidence>